<feature type="domain" description="FAD-binding PCMH-type" evidence="17">
    <location>
        <begin position="25"/>
        <end position="197"/>
    </location>
</feature>
<keyword evidence="11 16" id="KW-0573">Peptidoglycan synthesis</keyword>
<dbReference type="NCBIfam" id="NF000755">
    <property type="entry name" value="PRK00046.1"/>
    <property type="match status" value="1"/>
</dbReference>
<evidence type="ECO:0000256" key="7">
    <source>
        <dbReference type="ARBA" id="ARBA00022630"/>
    </source>
</evidence>
<evidence type="ECO:0000256" key="11">
    <source>
        <dbReference type="ARBA" id="ARBA00022984"/>
    </source>
</evidence>
<dbReference type="PANTHER" id="PTHR21071">
    <property type="entry name" value="UDP-N-ACETYLENOLPYRUVOYLGLUCOSAMINE REDUCTASE"/>
    <property type="match status" value="1"/>
</dbReference>
<dbReference type="RefSeq" id="WP_129718466.1">
    <property type="nucleotide sequence ID" value="NZ_PRLK01000001.1"/>
</dbReference>
<feature type="active site" description="Proton donor" evidence="16">
    <location>
        <position position="250"/>
    </location>
</feature>
<dbReference type="InterPro" id="IPR036318">
    <property type="entry name" value="FAD-bd_PCMH-like_sf"/>
</dbReference>
<dbReference type="Pfam" id="PF02873">
    <property type="entry name" value="MurB_C"/>
    <property type="match status" value="1"/>
</dbReference>
<feature type="active site" evidence="16">
    <location>
        <position position="348"/>
    </location>
</feature>
<keyword evidence="14 16" id="KW-0961">Cell wall biogenesis/degradation</keyword>
<dbReference type="EMBL" id="PRLK01000001">
    <property type="protein sequence ID" value="RYC72930.1"/>
    <property type="molecule type" value="Genomic_DNA"/>
</dbReference>
<dbReference type="PROSITE" id="PS51387">
    <property type="entry name" value="FAD_PCMH"/>
    <property type="match status" value="1"/>
</dbReference>
<dbReference type="EC" id="1.3.1.98" evidence="16"/>
<evidence type="ECO:0000256" key="14">
    <source>
        <dbReference type="ARBA" id="ARBA00023316"/>
    </source>
</evidence>
<comment type="caution">
    <text evidence="18">The sequence shown here is derived from an EMBL/GenBank/DDBJ whole genome shotgun (WGS) entry which is preliminary data.</text>
</comment>
<accession>A0ABY0FJ10</accession>
<name>A0ABY0FJ10_9BACT</name>
<evidence type="ECO:0000256" key="1">
    <source>
        <dbReference type="ARBA" id="ARBA00001974"/>
    </source>
</evidence>
<organism evidence="18 19">
    <name type="scientific">Candidatus Nanogingivalis gingivitcus</name>
    <dbReference type="NCBI Taxonomy" id="2171992"/>
    <lineage>
        <taxon>Bacteria</taxon>
        <taxon>Candidatus Saccharimonadota</taxon>
        <taxon>Candidatus Nanosyncoccalia</taxon>
        <taxon>Candidatus Nanogingivales</taxon>
        <taxon>Candidatus Nanogingivalaceae</taxon>
        <taxon>Candidatus Nanogingivalis</taxon>
    </lineage>
</organism>
<dbReference type="GO" id="GO:0008762">
    <property type="term" value="F:UDP-N-acetylmuramate dehydrogenase activity"/>
    <property type="evidence" value="ECO:0007669"/>
    <property type="project" value="UniProtKB-EC"/>
</dbReference>
<evidence type="ECO:0000256" key="9">
    <source>
        <dbReference type="ARBA" id="ARBA00022857"/>
    </source>
</evidence>
<keyword evidence="10 16" id="KW-0133">Cell shape</keyword>
<keyword evidence="6 16" id="KW-0132">Cell division</keyword>
<dbReference type="InterPro" id="IPR036635">
    <property type="entry name" value="MurB_C_sf"/>
</dbReference>
<evidence type="ECO:0000313" key="18">
    <source>
        <dbReference type="EMBL" id="RYC72930.1"/>
    </source>
</evidence>
<keyword evidence="9 16" id="KW-0521">NADP</keyword>
<evidence type="ECO:0000256" key="5">
    <source>
        <dbReference type="ARBA" id="ARBA00022490"/>
    </source>
</evidence>
<evidence type="ECO:0000256" key="8">
    <source>
        <dbReference type="ARBA" id="ARBA00022827"/>
    </source>
</evidence>
<comment type="catalytic activity">
    <reaction evidence="15 16">
        <text>UDP-N-acetyl-alpha-D-muramate + NADP(+) = UDP-N-acetyl-3-O-(1-carboxyvinyl)-alpha-D-glucosamine + NADPH + H(+)</text>
        <dbReference type="Rhea" id="RHEA:12248"/>
        <dbReference type="ChEBI" id="CHEBI:15378"/>
        <dbReference type="ChEBI" id="CHEBI:57783"/>
        <dbReference type="ChEBI" id="CHEBI:58349"/>
        <dbReference type="ChEBI" id="CHEBI:68483"/>
        <dbReference type="ChEBI" id="CHEBI:70757"/>
        <dbReference type="EC" id="1.3.1.98"/>
    </reaction>
</comment>
<dbReference type="InterPro" id="IPR016169">
    <property type="entry name" value="FAD-bd_PCMH_sub2"/>
</dbReference>
<evidence type="ECO:0000256" key="13">
    <source>
        <dbReference type="ARBA" id="ARBA00023306"/>
    </source>
</evidence>
<comment type="pathway">
    <text evidence="4 16">Cell wall biogenesis; peptidoglycan biosynthesis.</text>
</comment>
<sequence length="353" mass="39939">MNTIKLDNIEIKKNINIGQLTTMKLGGNAKYFAVAKTKEDVVKLIDFAKKQKIKFYILGEGSNTLVRDNGFDGLVIKINILGEEKVFEDNEKVIFKIGAGEHWDNFVRHAVDEGYCGCEAMVRIPGSVGALAVQNVGAYGQEAKDILEEVEVYDTDRCIFTTLKNEDCEMTYRGSIFRDKFLGKYIITSVKLKLKKQYQASNNFYISIEKYLDDNGISKETINAKQIMNIVDDIRRNKLPDPENIASSGSFFKNAIVEECNARKIKKEYPDAPIFECSGQDNKKKIATGWLIDKAGLKNKLIYGMRPYEKNALVLTNDSAKNFDDLVMAREFIAKEVKNKFGVAIEQEPLEVE</sequence>
<comment type="function">
    <text evidence="2 16">Cell wall formation.</text>
</comment>
<dbReference type="PANTHER" id="PTHR21071:SF4">
    <property type="entry name" value="UDP-N-ACETYLENOLPYRUVOYLGLUCOSAMINE REDUCTASE"/>
    <property type="match status" value="1"/>
</dbReference>
<keyword evidence="8 16" id="KW-0274">FAD</keyword>
<comment type="cofactor">
    <cofactor evidence="1 16">
        <name>FAD</name>
        <dbReference type="ChEBI" id="CHEBI:57692"/>
    </cofactor>
</comment>
<dbReference type="Gene3D" id="3.30.43.10">
    <property type="entry name" value="Uridine Diphospho-n-acetylenolpyruvylglucosamine Reductase, domain 2"/>
    <property type="match status" value="1"/>
</dbReference>
<protein>
    <recommendedName>
        <fullName evidence="16">UDP-N-acetylenolpyruvoylglucosamine reductase</fullName>
        <ecNumber evidence="16">1.3.1.98</ecNumber>
    </recommendedName>
    <alternativeName>
        <fullName evidence="16">UDP-N-acetylmuramate dehydrogenase</fullName>
    </alternativeName>
</protein>
<evidence type="ECO:0000256" key="12">
    <source>
        <dbReference type="ARBA" id="ARBA00023002"/>
    </source>
</evidence>
<dbReference type="InterPro" id="IPR003170">
    <property type="entry name" value="MurB"/>
</dbReference>
<keyword evidence="12 16" id="KW-0560">Oxidoreductase</keyword>
<comment type="subcellular location">
    <subcellularLocation>
        <location evidence="3 16">Cytoplasm</location>
    </subcellularLocation>
</comment>
<reference evidence="18 19" key="2">
    <citation type="journal article" date="2020" name="Cell Rep.">
        <title>Acquisition and Adaptation of Ultra-small Parasitic Reduced Genome Bacteria to Mammalian Hosts.</title>
        <authorList>
            <person name="McLean J.S."/>
            <person name="Bor B."/>
            <person name="Kerns K.A."/>
            <person name="Liu Q."/>
            <person name="To T.T."/>
            <person name="Solden L."/>
            <person name="Hendrickson E.L."/>
            <person name="Wrighton K."/>
            <person name="Shi W."/>
            <person name="He X."/>
        </authorList>
    </citation>
    <scope>NUCLEOTIDE SEQUENCE [LARGE SCALE GENOMIC DNA]</scope>
    <source>
        <strain evidence="18 19">TM7_CMJM_G6_1_HOT_870</strain>
    </source>
</reference>
<reference evidence="18 19" key="1">
    <citation type="journal article" date="2018" name="bioRxiv">
        <title>Evidence of independent acquisition and adaption of ultra-small bacteria to human hosts across the highly diverse yet reduced genomes of the phylum Saccharibacteria.</title>
        <authorList>
            <person name="McLean J.S."/>
            <person name="Bor B."/>
            <person name="To T.T."/>
            <person name="Liu Q."/>
            <person name="Kearns K.A."/>
            <person name="Solden L.M."/>
            <person name="Wrighton K.C."/>
            <person name="He X."/>
            <person name="Shi W."/>
        </authorList>
    </citation>
    <scope>NUCLEOTIDE SEQUENCE [LARGE SCALE GENOMIC DNA]</scope>
    <source>
        <strain evidence="18 19">TM7_CMJM_G6_1_HOT_870</strain>
    </source>
</reference>
<dbReference type="SUPFAM" id="SSF56194">
    <property type="entry name" value="Uridine diphospho-N-Acetylenolpyruvylglucosamine reductase, MurB, C-terminal domain"/>
    <property type="match status" value="1"/>
</dbReference>
<dbReference type="HAMAP" id="MF_00037">
    <property type="entry name" value="MurB"/>
    <property type="match status" value="1"/>
</dbReference>
<dbReference type="InterPro" id="IPR011601">
    <property type="entry name" value="MurB_C"/>
</dbReference>
<keyword evidence="7 16" id="KW-0285">Flavoprotein</keyword>
<feature type="active site" evidence="16">
    <location>
        <position position="173"/>
    </location>
</feature>
<evidence type="ECO:0000256" key="3">
    <source>
        <dbReference type="ARBA" id="ARBA00004496"/>
    </source>
</evidence>
<evidence type="ECO:0000256" key="10">
    <source>
        <dbReference type="ARBA" id="ARBA00022960"/>
    </source>
</evidence>
<evidence type="ECO:0000256" key="15">
    <source>
        <dbReference type="ARBA" id="ARBA00048914"/>
    </source>
</evidence>
<evidence type="ECO:0000256" key="2">
    <source>
        <dbReference type="ARBA" id="ARBA00003921"/>
    </source>
</evidence>
<dbReference type="Gene3D" id="3.30.465.10">
    <property type="match status" value="1"/>
</dbReference>
<proteinExistence type="inferred from homology"/>
<dbReference type="NCBIfam" id="TIGR00179">
    <property type="entry name" value="murB"/>
    <property type="match status" value="1"/>
</dbReference>
<dbReference type="SUPFAM" id="SSF56176">
    <property type="entry name" value="FAD-binding/transporter-associated domain-like"/>
    <property type="match status" value="1"/>
</dbReference>
<keyword evidence="13 16" id="KW-0131">Cell cycle</keyword>
<comment type="similarity">
    <text evidence="16">Belongs to the MurB family.</text>
</comment>
<keyword evidence="5 16" id="KW-0963">Cytoplasm</keyword>
<dbReference type="InterPro" id="IPR016166">
    <property type="entry name" value="FAD-bd_PCMH"/>
</dbReference>
<evidence type="ECO:0000313" key="19">
    <source>
        <dbReference type="Proteomes" id="UP001190925"/>
    </source>
</evidence>
<dbReference type="InterPro" id="IPR006094">
    <property type="entry name" value="Oxid_FAD_bind_N"/>
</dbReference>
<dbReference type="InterPro" id="IPR016167">
    <property type="entry name" value="FAD-bd_PCMH_sub1"/>
</dbReference>
<dbReference type="Gene3D" id="3.90.78.10">
    <property type="entry name" value="UDP-N-acetylenolpyruvoylglucosamine reductase, C-terminal domain"/>
    <property type="match status" value="1"/>
</dbReference>
<keyword evidence="19" id="KW-1185">Reference proteome</keyword>
<dbReference type="Proteomes" id="UP001190925">
    <property type="component" value="Unassembled WGS sequence"/>
</dbReference>
<evidence type="ECO:0000256" key="16">
    <source>
        <dbReference type="HAMAP-Rule" id="MF_00037"/>
    </source>
</evidence>
<evidence type="ECO:0000256" key="4">
    <source>
        <dbReference type="ARBA" id="ARBA00004752"/>
    </source>
</evidence>
<evidence type="ECO:0000256" key="6">
    <source>
        <dbReference type="ARBA" id="ARBA00022618"/>
    </source>
</evidence>
<gene>
    <name evidence="16 18" type="primary">murB</name>
    <name evidence="18" type="ORF">G6CMJM_00023</name>
</gene>
<dbReference type="Pfam" id="PF01565">
    <property type="entry name" value="FAD_binding_4"/>
    <property type="match status" value="1"/>
</dbReference>
<evidence type="ECO:0000259" key="17">
    <source>
        <dbReference type="PROSITE" id="PS51387"/>
    </source>
</evidence>